<sequence>MSCSAARTCSPASAGSCPGEGESAPHPQSCQRPRRRAAPPSAGSAEEQGDAAPGTARCWRSRQMFGSTLGSLHRGPEPRGRAGAGGSRCVEDDAALGAPLPRQLRRAGRREAAGQGPGGLGGRRARQLRGRKSLCGRAPSRGGRHADRCAGGGGRQSAIENYAYAVSWFLRERDVEVAMTTISRAVRAPITYRLACAEREFEVCRRLSDYRVQTNCTLHPEPCPESPPLRCSAGARIRNTRNSPSFHVFVSLPHRPPPSPATSEQPGTKLAGLHFLSPSNGNNIVGIIFACLQLAAIIPRRTGLAPRTAAARAVCVDWWRCVCRHHAVQKQSRASWSEKVSWRTVARRRSGGGNKTRT</sequence>
<dbReference type="Proteomes" id="UP001189429">
    <property type="component" value="Unassembled WGS sequence"/>
</dbReference>
<name>A0ABN9VPV6_9DINO</name>
<reference evidence="2" key="1">
    <citation type="submission" date="2023-10" db="EMBL/GenBank/DDBJ databases">
        <authorList>
            <person name="Chen Y."/>
            <person name="Shah S."/>
            <person name="Dougan E. K."/>
            <person name="Thang M."/>
            <person name="Chan C."/>
        </authorList>
    </citation>
    <scope>NUCLEOTIDE SEQUENCE [LARGE SCALE GENOMIC DNA]</scope>
</reference>
<feature type="compositionally biased region" description="Basic residues" evidence="1">
    <location>
        <begin position="123"/>
        <end position="134"/>
    </location>
</feature>
<proteinExistence type="predicted"/>
<organism evidence="2 3">
    <name type="scientific">Prorocentrum cordatum</name>
    <dbReference type="NCBI Taxonomy" id="2364126"/>
    <lineage>
        <taxon>Eukaryota</taxon>
        <taxon>Sar</taxon>
        <taxon>Alveolata</taxon>
        <taxon>Dinophyceae</taxon>
        <taxon>Prorocentrales</taxon>
        <taxon>Prorocentraceae</taxon>
        <taxon>Prorocentrum</taxon>
    </lineage>
</organism>
<protein>
    <submittedName>
        <fullName evidence="2">Uncharacterized protein</fullName>
    </submittedName>
</protein>
<gene>
    <name evidence="2" type="ORF">PCOR1329_LOCUS60056</name>
</gene>
<dbReference type="EMBL" id="CAUYUJ010017505">
    <property type="protein sequence ID" value="CAK0875375.1"/>
    <property type="molecule type" value="Genomic_DNA"/>
</dbReference>
<feature type="region of interest" description="Disordered" evidence="1">
    <location>
        <begin position="67"/>
        <end position="89"/>
    </location>
</feature>
<accession>A0ABN9VPV6</accession>
<feature type="region of interest" description="Disordered" evidence="1">
    <location>
        <begin position="1"/>
        <end position="55"/>
    </location>
</feature>
<evidence type="ECO:0000313" key="2">
    <source>
        <dbReference type="EMBL" id="CAK0875375.1"/>
    </source>
</evidence>
<feature type="compositionally biased region" description="Polar residues" evidence="1">
    <location>
        <begin position="1"/>
        <end position="13"/>
    </location>
</feature>
<evidence type="ECO:0000313" key="3">
    <source>
        <dbReference type="Proteomes" id="UP001189429"/>
    </source>
</evidence>
<keyword evidence="3" id="KW-1185">Reference proteome</keyword>
<feature type="region of interest" description="Disordered" evidence="1">
    <location>
        <begin position="101"/>
        <end position="152"/>
    </location>
</feature>
<evidence type="ECO:0000256" key="1">
    <source>
        <dbReference type="SAM" id="MobiDB-lite"/>
    </source>
</evidence>
<comment type="caution">
    <text evidence="2">The sequence shown here is derived from an EMBL/GenBank/DDBJ whole genome shotgun (WGS) entry which is preliminary data.</text>
</comment>